<dbReference type="Proteomes" id="UP001301958">
    <property type="component" value="Unassembled WGS sequence"/>
</dbReference>
<dbReference type="EMBL" id="MU865287">
    <property type="protein sequence ID" value="KAK4232460.1"/>
    <property type="molecule type" value="Genomic_DNA"/>
</dbReference>
<evidence type="ECO:0000313" key="3">
    <source>
        <dbReference type="EMBL" id="KAK4232460.1"/>
    </source>
</evidence>
<reference evidence="3" key="2">
    <citation type="submission" date="2023-05" db="EMBL/GenBank/DDBJ databases">
        <authorList>
            <consortium name="Lawrence Berkeley National Laboratory"/>
            <person name="Steindorff A."/>
            <person name="Hensen N."/>
            <person name="Bonometti L."/>
            <person name="Westerberg I."/>
            <person name="Brannstrom I.O."/>
            <person name="Guillou S."/>
            <person name="Cros-Aarteil S."/>
            <person name="Calhoun S."/>
            <person name="Haridas S."/>
            <person name="Kuo A."/>
            <person name="Mondo S."/>
            <person name="Pangilinan J."/>
            <person name="Riley R."/>
            <person name="Labutti K."/>
            <person name="Andreopoulos B."/>
            <person name="Lipzen A."/>
            <person name="Chen C."/>
            <person name="Yanf M."/>
            <person name="Daum C."/>
            <person name="Ng V."/>
            <person name="Clum A."/>
            <person name="Ohm R."/>
            <person name="Martin F."/>
            <person name="Silar P."/>
            <person name="Natvig D."/>
            <person name="Lalanne C."/>
            <person name="Gautier V."/>
            <person name="Ament-Velasquez S.L."/>
            <person name="Kruys A."/>
            <person name="Hutchinson M.I."/>
            <person name="Powell A.J."/>
            <person name="Barry K."/>
            <person name="Miller A.N."/>
            <person name="Grigoriev I.V."/>
            <person name="Debuchy R."/>
            <person name="Gladieux P."/>
            <person name="Thoren M.H."/>
            <person name="Johannesson H."/>
        </authorList>
    </citation>
    <scope>NUCLEOTIDE SEQUENCE</scope>
    <source>
        <strain evidence="3">CBS 990.96</strain>
    </source>
</reference>
<accession>A0AAN7H903</accession>
<reference evidence="3" key="1">
    <citation type="journal article" date="2023" name="Mol. Phylogenet. Evol.">
        <title>Genome-scale phylogeny and comparative genomics of the fungal order Sordariales.</title>
        <authorList>
            <person name="Hensen N."/>
            <person name="Bonometti L."/>
            <person name="Westerberg I."/>
            <person name="Brannstrom I.O."/>
            <person name="Guillou S."/>
            <person name="Cros-Aarteil S."/>
            <person name="Calhoun S."/>
            <person name="Haridas S."/>
            <person name="Kuo A."/>
            <person name="Mondo S."/>
            <person name="Pangilinan J."/>
            <person name="Riley R."/>
            <person name="LaButti K."/>
            <person name="Andreopoulos B."/>
            <person name="Lipzen A."/>
            <person name="Chen C."/>
            <person name="Yan M."/>
            <person name="Daum C."/>
            <person name="Ng V."/>
            <person name="Clum A."/>
            <person name="Steindorff A."/>
            <person name="Ohm R.A."/>
            <person name="Martin F."/>
            <person name="Silar P."/>
            <person name="Natvig D.O."/>
            <person name="Lalanne C."/>
            <person name="Gautier V."/>
            <person name="Ament-Velasquez S.L."/>
            <person name="Kruys A."/>
            <person name="Hutchinson M.I."/>
            <person name="Powell A.J."/>
            <person name="Barry K."/>
            <person name="Miller A.N."/>
            <person name="Grigoriev I.V."/>
            <person name="Debuchy R."/>
            <person name="Gladieux P."/>
            <person name="Hiltunen Thoren M."/>
            <person name="Johannesson H."/>
        </authorList>
    </citation>
    <scope>NUCLEOTIDE SEQUENCE</scope>
    <source>
        <strain evidence="3">CBS 990.96</strain>
    </source>
</reference>
<evidence type="ECO:0000313" key="4">
    <source>
        <dbReference type="Proteomes" id="UP001301958"/>
    </source>
</evidence>
<proteinExistence type="predicted"/>
<comment type="caution">
    <text evidence="3">The sequence shown here is derived from an EMBL/GenBank/DDBJ whole genome shotgun (WGS) entry which is preliminary data.</text>
</comment>
<evidence type="ECO:0000256" key="1">
    <source>
        <dbReference type="SAM" id="MobiDB-lite"/>
    </source>
</evidence>
<keyword evidence="4" id="KW-1185">Reference proteome</keyword>
<keyword evidence="2" id="KW-0472">Membrane</keyword>
<organism evidence="3 4">
    <name type="scientific">Podospora fimiseda</name>
    <dbReference type="NCBI Taxonomy" id="252190"/>
    <lineage>
        <taxon>Eukaryota</taxon>
        <taxon>Fungi</taxon>
        <taxon>Dikarya</taxon>
        <taxon>Ascomycota</taxon>
        <taxon>Pezizomycotina</taxon>
        <taxon>Sordariomycetes</taxon>
        <taxon>Sordariomycetidae</taxon>
        <taxon>Sordariales</taxon>
        <taxon>Podosporaceae</taxon>
        <taxon>Podospora</taxon>
    </lineage>
</organism>
<gene>
    <name evidence="3" type="ORF">QBC38DRAFT_611</name>
</gene>
<feature type="transmembrane region" description="Helical" evidence="2">
    <location>
        <begin position="250"/>
        <end position="269"/>
    </location>
</feature>
<evidence type="ECO:0000256" key="2">
    <source>
        <dbReference type="SAM" id="Phobius"/>
    </source>
</evidence>
<feature type="transmembrane region" description="Helical" evidence="2">
    <location>
        <begin position="374"/>
        <end position="395"/>
    </location>
</feature>
<keyword evidence="2" id="KW-1133">Transmembrane helix</keyword>
<feature type="transmembrane region" description="Helical" evidence="2">
    <location>
        <begin position="275"/>
        <end position="293"/>
    </location>
</feature>
<dbReference type="AlphaFoldDB" id="A0AAN7H903"/>
<name>A0AAN7H903_9PEZI</name>
<protein>
    <submittedName>
        <fullName evidence="3">Uncharacterized protein</fullName>
    </submittedName>
</protein>
<feature type="transmembrane region" description="Helical" evidence="2">
    <location>
        <begin position="351"/>
        <end position="368"/>
    </location>
</feature>
<keyword evidence="2" id="KW-0812">Transmembrane</keyword>
<feature type="region of interest" description="Disordered" evidence="1">
    <location>
        <begin position="198"/>
        <end position="217"/>
    </location>
</feature>
<sequence>MADEYKPSGVLGWFPWGTQDLPGWRFDVITLLAIIGESAIQEHIQTITASTLCLLPRIIPAPQALLRPQRPPRLPEVDAKMVGVYSGVVLDTVGFFANIIHPLDEMKPFEFKVLEIKHKEAESPKISFSGRKGGPWWKFWDSSNKSKITMLEGVDGQTKVERVSPEDDMAMSTNNNNNNNNGTKHIKRPSFQVDLERGASADDSTHNQPGPPKRAPTTVEKITDIITNPTMVKSDERYSVPPAMYSPTHILSIFSCLLTIGIIAAARYWKDGTAILAIALISISSSIVCYASWWQPMLMQRRKGNKVPKGDVVIRTREGAFIVIRCTEEVARELYAGTVECQYVSHKFHRAYMGLGMVLLMVAIVLLGNCGWNSQAFIGGSYILLNGLYWVMGLLPPKYFWDLSRYVVENKTPRDAVKAHEEDPSFTRTMWFAIRETKHGAWVERSGAMPRTDEWKQWLNEAVTKSCEEPNGHRWDAVRRKDEIMEAALKQRSPAAAVSTSMETIDEAAQQAPLDQVQHTIRRRETGL</sequence>